<dbReference type="AlphaFoldDB" id="A0AA39NBM0"/>
<gene>
    <name evidence="1" type="ORF">EV420DRAFT_1265510</name>
</gene>
<evidence type="ECO:0000313" key="2">
    <source>
        <dbReference type="Proteomes" id="UP001175211"/>
    </source>
</evidence>
<feature type="non-terminal residue" evidence="1">
    <location>
        <position position="1"/>
    </location>
</feature>
<name>A0AA39NBM0_ARMTA</name>
<dbReference type="GeneID" id="85350827"/>
<organism evidence="1 2">
    <name type="scientific">Armillaria tabescens</name>
    <name type="common">Ringless honey mushroom</name>
    <name type="synonym">Agaricus tabescens</name>
    <dbReference type="NCBI Taxonomy" id="1929756"/>
    <lineage>
        <taxon>Eukaryota</taxon>
        <taxon>Fungi</taxon>
        <taxon>Dikarya</taxon>
        <taxon>Basidiomycota</taxon>
        <taxon>Agaricomycotina</taxon>
        <taxon>Agaricomycetes</taxon>
        <taxon>Agaricomycetidae</taxon>
        <taxon>Agaricales</taxon>
        <taxon>Marasmiineae</taxon>
        <taxon>Physalacriaceae</taxon>
        <taxon>Desarmillaria</taxon>
    </lineage>
</organism>
<accession>A0AA39NBM0</accession>
<proteinExistence type="predicted"/>
<protein>
    <submittedName>
        <fullName evidence="1">Uncharacterized protein</fullName>
    </submittedName>
</protein>
<dbReference type="Proteomes" id="UP001175211">
    <property type="component" value="Unassembled WGS sequence"/>
</dbReference>
<keyword evidence="2" id="KW-1185">Reference proteome</keyword>
<reference evidence="1" key="1">
    <citation type="submission" date="2023-06" db="EMBL/GenBank/DDBJ databases">
        <authorList>
            <consortium name="Lawrence Berkeley National Laboratory"/>
            <person name="Ahrendt S."/>
            <person name="Sahu N."/>
            <person name="Indic B."/>
            <person name="Wong-Bajracharya J."/>
            <person name="Merenyi Z."/>
            <person name="Ke H.-M."/>
            <person name="Monk M."/>
            <person name="Kocsube S."/>
            <person name="Drula E."/>
            <person name="Lipzen A."/>
            <person name="Balint B."/>
            <person name="Henrissat B."/>
            <person name="Andreopoulos B."/>
            <person name="Martin F.M."/>
            <person name="Harder C.B."/>
            <person name="Rigling D."/>
            <person name="Ford K.L."/>
            <person name="Foster G.D."/>
            <person name="Pangilinan J."/>
            <person name="Papanicolaou A."/>
            <person name="Barry K."/>
            <person name="LaButti K."/>
            <person name="Viragh M."/>
            <person name="Koriabine M."/>
            <person name="Yan M."/>
            <person name="Riley R."/>
            <person name="Champramary S."/>
            <person name="Plett K.L."/>
            <person name="Tsai I.J."/>
            <person name="Slot J."/>
            <person name="Sipos G."/>
            <person name="Plett J."/>
            <person name="Nagy L.G."/>
            <person name="Grigoriev I.V."/>
        </authorList>
    </citation>
    <scope>NUCLEOTIDE SEQUENCE</scope>
    <source>
        <strain evidence="1">CCBAS 213</strain>
    </source>
</reference>
<evidence type="ECO:0000313" key="1">
    <source>
        <dbReference type="EMBL" id="KAK0462661.1"/>
    </source>
</evidence>
<dbReference type="RefSeq" id="XP_060334273.1">
    <property type="nucleotide sequence ID" value="XM_060467279.1"/>
</dbReference>
<sequence>RILSIQSLEAHHRFCEWMEGEYILPDTQNGSRHGFHGLNNPFILRCTIKTALGSGRPLYVILSDLIMLFPRQTTPLYGS</sequence>
<comment type="caution">
    <text evidence="1">The sequence shown here is derived from an EMBL/GenBank/DDBJ whole genome shotgun (WGS) entry which is preliminary data.</text>
</comment>
<dbReference type="EMBL" id="JAUEPS010000009">
    <property type="protein sequence ID" value="KAK0462661.1"/>
    <property type="molecule type" value="Genomic_DNA"/>
</dbReference>